<dbReference type="EMBL" id="JACQCQ010000003">
    <property type="protein sequence ID" value="MBI3627353.1"/>
    <property type="molecule type" value="Genomic_DNA"/>
</dbReference>
<dbReference type="Proteomes" id="UP000808388">
    <property type="component" value="Unassembled WGS sequence"/>
</dbReference>
<evidence type="ECO:0008006" key="3">
    <source>
        <dbReference type="Google" id="ProtNLM"/>
    </source>
</evidence>
<dbReference type="AlphaFoldDB" id="A0A9D6QTW3"/>
<reference evidence="1" key="1">
    <citation type="submission" date="2020-07" db="EMBL/GenBank/DDBJ databases">
        <title>Huge and variable diversity of episymbiotic CPR bacteria and DPANN archaea in groundwater ecosystems.</title>
        <authorList>
            <person name="He C.Y."/>
            <person name="Keren R."/>
            <person name="Whittaker M."/>
            <person name="Farag I.F."/>
            <person name="Doudna J."/>
            <person name="Cate J.H.D."/>
            <person name="Banfield J.F."/>
        </authorList>
    </citation>
    <scope>NUCLEOTIDE SEQUENCE</scope>
    <source>
        <strain evidence="1">NC_groundwater_972_Pr1_S-0.2um_49_27</strain>
    </source>
</reference>
<name>A0A9D6QTW3_9BACT</name>
<evidence type="ECO:0000313" key="2">
    <source>
        <dbReference type="Proteomes" id="UP000808388"/>
    </source>
</evidence>
<gene>
    <name evidence="1" type="ORF">HY220_01200</name>
</gene>
<accession>A0A9D6QTW3</accession>
<dbReference type="Gene3D" id="1.10.1270.10">
    <property type="entry name" value="TrpR-like"/>
    <property type="match status" value="1"/>
</dbReference>
<dbReference type="InterPro" id="IPR038116">
    <property type="entry name" value="TrpR-like_sf"/>
</dbReference>
<sequence>MPKLSKNALSIEVQKKLEDYLVQSLRLLNESGLRLFLKDLLTPMEQKMLAKRVMAALLLQRGHAPQAICSLLKMSKDTVNSISNEIQKSGVGFKLIHKKFLANNQSVDLKLKSDTAPSSLSKFINVLNLPRKGSRKDMARWRRALYEL</sequence>
<protein>
    <recommendedName>
        <fullName evidence="3">TrpR like protein, YerC/YecD</fullName>
    </recommendedName>
</protein>
<comment type="caution">
    <text evidence="1">The sequence shown here is derived from an EMBL/GenBank/DDBJ whole genome shotgun (WGS) entry which is preliminary data.</text>
</comment>
<proteinExistence type="predicted"/>
<dbReference type="GO" id="GO:0043565">
    <property type="term" value="F:sequence-specific DNA binding"/>
    <property type="evidence" value="ECO:0007669"/>
    <property type="project" value="InterPro"/>
</dbReference>
<organism evidence="1 2">
    <name type="scientific">Candidatus Sungiibacteriota bacterium</name>
    <dbReference type="NCBI Taxonomy" id="2750080"/>
    <lineage>
        <taxon>Bacteria</taxon>
        <taxon>Candidatus Sungiibacteriota</taxon>
    </lineage>
</organism>
<dbReference type="SUPFAM" id="SSF48295">
    <property type="entry name" value="TrpR-like"/>
    <property type="match status" value="1"/>
</dbReference>
<evidence type="ECO:0000313" key="1">
    <source>
        <dbReference type="EMBL" id="MBI3627353.1"/>
    </source>
</evidence>
<dbReference type="InterPro" id="IPR010921">
    <property type="entry name" value="Trp_repressor/repl_initiator"/>
</dbReference>